<accession>A0A183A7Z5</accession>
<feature type="transmembrane region" description="Helical" evidence="2">
    <location>
        <begin position="52"/>
        <end position="70"/>
    </location>
</feature>
<protein>
    <submittedName>
        <fullName evidence="3 5">Uncharacterized protein</fullName>
    </submittedName>
</protein>
<name>A0A183A7Z5_9TREM</name>
<evidence type="ECO:0000256" key="2">
    <source>
        <dbReference type="SAM" id="Phobius"/>
    </source>
</evidence>
<evidence type="ECO:0000313" key="4">
    <source>
        <dbReference type="Proteomes" id="UP000272942"/>
    </source>
</evidence>
<reference evidence="5" key="1">
    <citation type="submission" date="2016-06" db="UniProtKB">
        <authorList>
            <consortium name="WormBaseParasite"/>
        </authorList>
    </citation>
    <scope>IDENTIFICATION</scope>
</reference>
<reference evidence="3 4" key="2">
    <citation type="submission" date="2018-11" db="EMBL/GenBank/DDBJ databases">
        <authorList>
            <consortium name="Pathogen Informatics"/>
        </authorList>
    </citation>
    <scope>NUCLEOTIDE SEQUENCE [LARGE SCALE GENOMIC DNA]</scope>
    <source>
        <strain evidence="3 4">Egypt</strain>
    </source>
</reference>
<keyword evidence="4" id="KW-1185">Reference proteome</keyword>
<dbReference type="EMBL" id="UZAN01040083">
    <property type="protein sequence ID" value="VDP68372.1"/>
    <property type="molecule type" value="Genomic_DNA"/>
</dbReference>
<evidence type="ECO:0000313" key="3">
    <source>
        <dbReference type="EMBL" id="VDP68372.1"/>
    </source>
</evidence>
<keyword evidence="2" id="KW-0812">Transmembrane</keyword>
<dbReference type="Proteomes" id="UP000272942">
    <property type="component" value="Unassembled WGS sequence"/>
</dbReference>
<sequence>MGCSVIADDGNLGGTRHNPGEIELSLPVRPSNKQSGMDEFRWRHGAWCGDKIGWILGAVLLLYTALLISYSQSKEKSQITYCPPERA</sequence>
<keyword evidence="2" id="KW-1133">Transmembrane helix</keyword>
<evidence type="ECO:0000256" key="1">
    <source>
        <dbReference type="SAM" id="MobiDB-lite"/>
    </source>
</evidence>
<dbReference type="AlphaFoldDB" id="A0A183A7Z5"/>
<gene>
    <name evidence="3" type="ORF">ECPE_LOCUS3080</name>
</gene>
<dbReference type="WBParaSite" id="ECPE_0000308301-mRNA-1">
    <property type="protein sequence ID" value="ECPE_0000308301-mRNA-1"/>
    <property type="gene ID" value="ECPE_0000308301"/>
</dbReference>
<proteinExistence type="predicted"/>
<evidence type="ECO:0000313" key="5">
    <source>
        <dbReference type="WBParaSite" id="ECPE_0000308301-mRNA-1"/>
    </source>
</evidence>
<organism evidence="5">
    <name type="scientific">Echinostoma caproni</name>
    <dbReference type="NCBI Taxonomy" id="27848"/>
    <lineage>
        <taxon>Eukaryota</taxon>
        <taxon>Metazoa</taxon>
        <taxon>Spiralia</taxon>
        <taxon>Lophotrochozoa</taxon>
        <taxon>Platyhelminthes</taxon>
        <taxon>Trematoda</taxon>
        <taxon>Digenea</taxon>
        <taxon>Plagiorchiida</taxon>
        <taxon>Echinostomata</taxon>
        <taxon>Echinostomatoidea</taxon>
        <taxon>Echinostomatidae</taxon>
        <taxon>Echinostoma</taxon>
    </lineage>
</organism>
<feature type="region of interest" description="Disordered" evidence="1">
    <location>
        <begin position="1"/>
        <end position="32"/>
    </location>
</feature>
<keyword evidence="2" id="KW-0472">Membrane</keyword>